<evidence type="ECO:0000256" key="12">
    <source>
        <dbReference type="ARBA" id="ARBA00023180"/>
    </source>
</evidence>
<dbReference type="InterPro" id="IPR024133">
    <property type="entry name" value="TM_138"/>
</dbReference>
<evidence type="ECO:0000256" key="9">
    <source>
        <dbReference type="ARBA" id="ARBA00022989"/>
    </source>
</evidence>
<proteinExistence type="inferred from homology"/>
<comment type="subcellular location">
    <subcellularLocation>
        <location evidence="3">Cell projection</location>
        <location evidence="3">Cilium</location>
    </subcellularLocation>
    <subcellularLocation>
        <location evidence="2">Vacuole membrane</location>
        <topology evidence="2">Multi-pass membrane protein</topology>
    </subcellularLocation>
</comment>
<evidence type="ECO:0000256" key="6">
    <source>
        <dbReference type="ARBA" id="ARBA00022554"/>
    </source>
</evidence>
<dbReference type="Pfam" id="PF14935">
    <property type="entry name" value="TMEM138"/>
    <property type="match status" value="1"/>
</dbReference>
<evidence type="ECO:0000313" key="16">
    <source>
        <dbReference type="Proteomes" id="UP000694395"/>
    </source>
</evidence>
<keyword evidence="12" id="KW-0325">Glycoprotein</keyword>
<dbReference type="AlphaFoldDB" id="A0A8C7VYB2"/>
<feature type="transmembrane region" description="Helical" evidence="14">
    <location>
        <begin position="32"/>
        <end position="57"/>
    </location>
</feature>
<evidence type="ECO:0000256" key="2">
    <source>
        <dbReference type="ARBA" id="ARBA00004128"/>
    </source>
</evidence>
<dbReference type="GO" id="GO:0005929">
    <property type="term" value="C:cilium"/>
    <property type="evidence" value="ECO:0007669"/>
    <property type="project" value="UniProtKB-SubCell"/>
</dbReference>
<dbReference type="GeneTree" id="ENSGT00390000018587"/>
<dbReference type="GO" id="GO:0030030">
    <property type="term" value="P:cell projection organization"/>
    <property type="evidence" value="ECO:0007669"/>
    <property type="project" value="UniProtKB-KW"/>
</dbReference>
<organism evidence="15 16">
    <name type="scientific">Oncorhynchus mykiss</name>
    <name type="common">Rainbow trout</name>
    <name type="synonym">Salmo gairdneri</name>
    <dbReference type="NCBI Taxonomy" id="8022"/>
    <lineage>
        <taxon>Eukaryota</taxon>
        <taxon>Metazoa</taxon>
        <taxon>Chordata</taxon>
        <taxon>Craniata</taxon>
        <taxon>Vertebrata</taxon>
        <taxon>Euteleostomi</taxon>
        <taxon>Actinopterygii</taxon>
        <taxon>Neopterygii</taxon>
        <taxon>Teleostei</taxon>
        <taxon>Protacanthopterygii</taxon>
        <taxon>Salmoniformes</taxon>
        <taxon>Salmonidae</taxon>
        <taxon>Salmoninae</taxon>
        <taxon>Oncorhynchus</taxon>
    </lineage>
</organism>
<evidence type="ECO:0000256" key="13">
    <source>
        <dbReference type="ARBA" id="ARBA00023273"/>
    </source>
</evidence>
<accession>A0A8C7VYB2</accession>
<evidence type="ECO:0000256" key="10">
    <source>
        <dbReference type="ARBA" id="ARBA00023069"/>
    </source>
</evidence>
<keyword evidence="8" id="KW-0970">Cilium biogenesis/degradation</keyword>
<keyword evidence="7 14" id="KW-0812">Transmembrane</keyword>
<evidence type="ECO:0000256" key="4">
    <source>
        <dbReference type="ARBA" id="ARBA00010572"/>
    </source>
</evidence>
<evidence type="ECO:0000256" key="7">
    <source>
        <dbReference type="ARBA" id="ARBA00022692"/>
    </source>
</evidence>
<evidence type="ECO:0000256" key="5">
    <source>
        <dbReference type="ARBA" id="ARBA00014515"/>
    </source>
</evidence>
<keyword evidence="13" id="KW-0966">Cell projection</keyword>
<reference evidence="15" key="2">
    <citation type="submission" date="2025-08" db="UniProtKB">
        <authorList>
            <consortium name="Ensembl"/>
        </authorList>
    </citation>
    <scope>IDENTIFICATION</scope>
</reference>
<evidence type="ECO:0000313" key="15">
    <source>
        <dbReference type="Ensembl" id="ENSOMYP00000059855.2"/>
    </source>
</evidence>
<name>A0A8C7VYB2_ONCMY</name>
<feature type="transmembrane region" description="Helical" evidence="14">
    <location>
        <begin position="77"/>
        <end position="105"/>
    </location>
</feature>
<reference evidence="15" key="1">
    <citation type="submission" date="2020-07" db="EMBL/GenBank/DDBJ databases">
        <title>A long reads based de novo assembly of the rainbow trout Arlee double haploid line genome.</title>
        <authorList>
            <person name="Gao G."/>
            <person name="Palti Y."/>
        </authorList>
    </citation>
    <scope>NUCLEOTIDE SEQUENCE [LARGE SCALE GENOMIC DNA]</scope>
</reference>
<dbReference type="GO" id="GO:0005774">
    <property type="term" value="C:vacuolar membrane"/>
    <property type="evidence" value="ECO:0007669"/>
    <property type="project" value="UniProtKB-SubCell"/>
</dbReference>
<comment type="function">
    <text evidence="1">Required for ciliogenesis.</text>
</comment>
<sequence>MLQTNCSLVQLGLLTFDLCVNSSSELLRAVPVIQLVVFIIQDIASLFNVIIILLMMLNTPVFQVGLVALLLERFKGLLVLSSIYLTLSISFHCWVVVPAVLYHFFYKRTTVSWRFCLAEGCQSSSVRREGLEDLLPSEVCQTGDRLSLPGWVMFI</sequence>
<keyword evidence="11 14" id="KW-0472">Membrane</keyword>
<evidence type="ECO:0000256" key="14">
    <source>
        <dbReference type="SAM" id="Phobius"/>
    </source>
</evidence>
<evidence type="ECO:0000256" key="11">
    <source>
        <dbReference type="ARBA" id="ARBA00023136"/>
    </source>
</evidence>
<evidence type="ECO:0000256" key="3">
    <source>
        <dbReference type="ARBA" id="ARBA00004138"/>
    </source>
</evidence>
<keyword evidence="16" id="KW-1185">Reference proteome</keyword>
<evidence type="ECO:0000256" key="8">
    <source>
        <dbReference type="ARBA" id="ARBA00022794"/>
    </source>
</evidence>
<evidence type="ECO:0000256" key="1">
    <source>
        <dbReference type="ARBA" id="ARBA00003709"/>
    </source>
</evidence>
<comment type="similarity">
    <text evidence="4">Belongs to the TMEM138 family.</text>
</comment>
<dbReference type="Proteomes" id="UP000694395">
    <property type="component" value="Chromosome 2"/>
</dbReference>
<dbReference type="PANTHER" id="PTHR13306:SF6">
    <property type="entry name" value="TRANSMEMBRANE PROTEIN 138"/>
    <property type="match status" value="1"/>
</dbReference>
<reference evidence="15" key="3">
    <citation type="submission" date="2025-09" db="UniProtKB">
        <authorList>
            <consortium name="Ensembl"/>
        </authorList>
    </citation>
    <scope>IDENTIFICATION</scope>
</reference>
<keyword evidence="6" id="KW-0926">Vacuole</keyword>
<dbReference type="PANTHER" id="PTHR13306">
    <property type="entry name" value="TRANSMEMBRANE PROTEIN 138"/>
    <property type="match status" value="1"/>
</dbReference>
<keyword evidence="9 14" id="KW-1133">Transmembrane helix</keyword>
<keyword evidence="10" id="KW-0969">Cilium</keyword>
<dbReference type="Ensembl" id="ENSOMYT00000065161.2">
    <property type="protein sequence ID" value="ENSOMYP00000059855.2"/>
    <property type="gene ID" value="ENSOMYG00000027670.2"/>
</dbReference>
<protein>
    <recommendedName>
        <fullName evidence="5">Transmembrane protein 138</fullName>
    </recommendedName>
</protein>